<comment type="caution">
    <text evidence="1">The sequence shown here is derived from an EMBL/GenBank/DDBJ whole genome shotgun (WGS) entry which is preliminary data.</text>
</comment>
<reference evidence="1" key="1">
    <citation type="submission" date="2021-02" db="EMBL/GenBank/DDBJ databases">
        <authorList>
            <person name="Nowell W R."/>
        </authorList>
    </citation>
    <scope>NUCLEOTIDE SEQUENCE</scope>
</reference>
<gene>
    <name evidence="1" type="ORF">JBS370_LOCUS21965</name>
</gene>
<evidence type="ECO:0000313" key="1">
    <source>
        <dbReference type="EMBL" id="CAF3921811.1"/>
    </source>
</evidence>
<sequence>LLQDAIASYTTT</sequence>
<dbReference type="EMBL" id="CAJOBD010002994">
    <property type="protein sequence ID" value="CAF3921811.1"/>
    <property type="molecule type" value="Genomic_DNA"/>
</dbReference>
<evidence type="ECO:0000313" key="2">
    <source>
        <dbReference type="Proteomes" id="UP000663836"/>
    </source>
</evidence>
<feature type="non-terminal residue" evidence="1">
    <location>
        <position position="1"/>
    </location>
</feature>
<proteinExistence type="predicted"/>
<dbReference type="Proteomes" id="UP000663836">
    <property type="component" value="Unassembled WGS sequence"/>
</dbReference>
<name>A0A819INM9_9BILA</name>
<organism evidence="1 2">
    <name type="scientific">Rotaria sordida</name>
    <dbReference type="NCBI Taxonomy" id="392033"/>
    <lineage>
        <taxon>Eukaryota</taxon>
        <taxon>Metazoa</taxon>
        <taxon>Spiralia</taxon>
        <taxon>Gnathifera</taxon>
        <taxon>Rotifera</taxon>
        <taxon>Eurotatoria</taxon>
        <taxon>Bdelloidea</taxon>
        <taxon>Philodinida</taxon>
        <taxon>Philodinidae</taxon>
        <taxon>Rotaria</taxon>
    </lineage>
</organism>
<protein>
    <submittedName>
        <fullName evidence="1">Uncharacterized protein</fullName>
    </submittedName>
</protein>
<accession>A0A819INM9</accession>